<keyword evidence="1" id="KW-0812">Transmembrane</keyword>
<keyword evidence="1" id="KW-0472">Membrane</keyword>
<keyword evidence="1" id="KW-1133">Transmembrane helix</keyword>
<feature type="transmembrane region" description="Helical" evidence="1">
    <location>
        <begin position="70"/>
        <end position="90"/>
    </location>
</feature>
<evidence type="ECO:0000313" key="2">
    <source>
        <dbReference type="EMBL" id="NKE63244.1"/>
    </source>
</evidence>
<reference evidence="2 3" key="1">
    <citation type="submission" date="2019-08" db="EMBL/GenBank/DDBJ databases">
        <title>Lentzea from Indian Himalayas.</title>
        <authorList>
            <person name="Mandal S."/>
            <person name="Mallick Gupta A."/>
            <person name="Maiti P.K."/>
            <person name="Sarkar J."/>
            <person name="Mandal S."/>
        </authorList>
    </citation>
    <scope>NUCLEOTIDE SEQUENCE [LARGE SCALE GENOMIC DNA]</scope>
    <source>
        <strain evidence="2 3">PSKA42</strain>
    </source>
</reference>
<evidence type="ECO:0000313" key="3">
    <source>
        <dbReference type="Proteomes" id="UP001515943"/>
    </source>
</evidence>
<feature type="non-terminal residue" evidence="2">
    <location>
        <position position="162"/>
    </location>
</feature>
<evidence type="ECO:0000256" key="1">
    <source>
        <dbReference type="SAM" id="Phobius"/>
    </source>
</evidence>
<dbReference type="EMBL" id="VSRL01000332">
    <property type="protein sequence ID" value="NKE63244.1"/>
    <property type="molecule type" value="Genomic_DNA"/>
</dbReference>
<organism evidence="2 3">
    <name type="scientific">Lentzea indica</name>
    <dbReference type="NCBI Taxonomy" id="2604800"/>
    <lineage>
        <taxon>Bacteria</taxon>
        <taxon>Bacillati</taxon>
        <taxon>Actinomycetota</taxon>
        <taxon>Actinomycetes</taxon>
        <taxon>Pseudonocardiales</taxon>
        <taxon>Pseudonocardiaceae</taxon>
        <taxon>Lentzea</taxon>
    </lineage>
</organism>
<dbReference type="RefSeq" id="WP_167979838.1">
    <property type="nucleotide sequence ID" value="NZ_VSRL01000332.1"/>
</dbReference>
<name>A0ABX1FWN1_9PSEU</name>
<feature type="transmembrane region" description="Helical" evidence="1">
    <location>
        <begin position="12"/>
        <end position="35"/>
    </location>
</feature>
<dbReference type="Proteomes" id="UP001515943">
    <property type="component" value="Unassembled WGS sequence"/>
</dbReference>
<sequence>MAGEATRLLERFGPRCAAVVRVATLPPIVTIVLLRVSPERLWSAVLVVVVAAAWTCGYCWWLSRGGRPPVAVDVTVLLAVCLVALWTGAVDAANTGWLRLLVTFACVTWQWHTSPLAGAAAALVAGGGMLVTIAAAGLAVNGGQIWVLAMAAISRAVWVLVT</sequence>
<comment type="caution">
    <text evidence="2">The sequence shown here is derived from an EMBL/GenBank/DDBJ whole genome shotgun (WGS) entry which is preliminary data.</text>
</comment>
<keyword evidence="3" id="KW-1185">Reference proteome</keyword>
<gene>
    <name evidence="2" type="ORF">FXN61_43585</name>
</gene>
<feature type="transmembrane region" description="Helical" evidence="1">
    <location>
        <begin position="41"/>
        <end position="63"/>
    </location>
</feature>
<feature type="transmembrane region" description="Helical" evidence="1">
    <location>
        <begin position="119"/>
        <end position="139"/>
    </location>
</feature>
<proteinExistence type="predicted"/>
<protein>
    <submittedName>
        <fullName evidence="2">Uncharacterized protein</fullName>
    </submittedName>
</protein>
<accession>A0ABX1FWN1</accession>